<gene>
    <name evidence="1" type="ORF">CLV60_11150</name>
</gene>
<reference evidence="1 2" key="1">
    <citation type="submission" date="2018-03" db="EMBL/GenBank/DDBJ databases">
        <title>Genomic Encyclopedia of Archaeal and Bacterial Type Strains, Phase II (KMG-II): from individual species to whole genera.</title>
        <authorList>
            <person name="Goeker M."/>
        </authorList>
    </citation>
    <scope>NUCLEOTIDE SEQUENCE [LARGE SCALE GENOMIC DNA]</scope>
    <source>
        <strain evidence="1 2">DSM 29057</strain>
    </source>
</reference>
<accession>A0A2P8FV51</accession>
<dbReference type="EMBL" id="PYAS01000011">
    <property type="protein sequence ID" value="PSL25599.1"/>
    <property type="molecule type" value="Genomic_DNA"/>
</dbReference>
<proteinExistence type="predicted"/>
<organism evidence="1 2">
    <name type="scientific">Dyadobacter jiangsuensis</name>
    <dbReference type="NCBI Taxonomy" id="1591085"/>
    <lineage>
        <taxon>Bacteria</taxon>
        <taxon>Pseudomonadati</taxon>
        <taxon>Bacteroidota</taxon>
        <taxon>Cytophagia</taxon>
        <taxon>Cytophagales</taxon>
        <taxon>Spirosomataceae</taxon>
        <taxon>Dyadobacter</taxon>
    </lineage>
</organism>
<name>A0A2P8FV51_9BACT</name>
<dbReference type="Proteomes" id="UP000241964">
    <property type="component" value="Unassembled WGS sequence"/>
</dbReference>
<sequence>MKAHSTHIMRNYTHAFHNVIPCLFIIQLITASQTFGQGKFVEGYILTNQSDTIRGFVRDENWATSPDRIAFRNLNGEVSAYAAESIAGFGLVTAKEIYKSRKIGVLNINLMQPYMLAPSLETRDSVQVFLQEVVSGGVVTLFEFLDHTQHSRFFIEKEHRLKELFYYPFYKSVDNRNYLVVYDEYKKQLVKLCADAERFREPLPPYQEKHLKEYIKSYNAFFTKDSVRYLAENHRLAFNLELIGGVENWGEEMVIHNKATYGFGLRTDFPRKFRNRYVKASMLFTPGLPLGFSPGAFSKKTLRTLEVGLGRYFGSGGLRPFLGLNASIVNRGYRSDFLGMNVGISYKRLISVEVGHFANFYCFMTKTSFLIQPRISLHYFANLNFGQNRMR</sequence>
<comment type="caution">
    <text evidence="1">The sequence shown here is derived from an EMBL/GenBank/DDBJ whole genome shotgun (WGS) entry which is preliminary data.</text>
</comment>
<evidence type="ECO:0000313" key="1">
    <source>
        <dbReference type="EMBL" id="PSL25599.1"/>
    </source>
</evidence>
<protein>
    <submittedName>
        <fullName evidence="1">Uncharacterized protein</fullName>
    </submittedName>
</protein>
<keyword evidence="2" id="KW-1185">Reference proteome</keyword>
<dbReference type="AlphaFoldDB" id="A0A2P8FV51"/>
<evidence type="ECO:0000313" key="2">
    <source>
        <dbReference type="Proteomes" id="UP000241964"/>
    </source>
</evidence>